<evidence type="ECO:0000313" key="2">
    <source>
        <dbReference type="Proteomes" id="UP001446032"/>
    </source>
</evidence>
<keyword evidence="2" id="KW-1185">Reference proteome</keyword>
<protein>
    <submittedName>
        <fullName evidence="1">Uncharacterized protein</fullName>
    </submittedName>
</protein>
<organism evidence="1 2">
    <name type="scientific">Blautia intestinihominis</name>
    <dbReference type="NCBI Taxonomy" id="3133152"/>
    <lineage>
        <taxon>Bacteria</taxon>
        <taxon>Bacillati</taxon>
        <taxon>Bacillota</taxon>
        <taxon>Clostridia</taxon>
        <taxon>Lachnospirales</taxon>
        <taxon>Lachnospiraceae</taxon>
        <taxon>Blautia</taxon>
    </lineage>
</organism>
<gene>
    <name evidence="1" type="ORF">WMO75_14475</name>
</gene>
<dbReference type="EMBL" id="JBBMEI010000056">
    <property type="protein sequence ID" value="MEQ2359504.1"/>
    <property type="molecule type" value="Genomic_DNA"/>
</dbReference>
<name>A0ABV1ARG4_9FIRM</name>
<comment type="caution">
    <text evidence="1">The sequence shown here is derived from an EMBL/GenBank/DDBJ whole genome shotgun (WGS) entry which is preliminary data.</text>
</comment>
<dbReference type="Proteomes" id="UP001446032">
    <property type="component" value="Unassembled WGS sequence"/>
</dbReference>
<accession>A0ABV1ARG4</accession>
<evidence type="ECO:0000313" key="1">
    <source>
        <dbReference type="EMBL" id="MEQ2359504.1"/>
    </source>
</evidence>
<sequence>MARFKSLADQADSQEAICDYMYYREENKYMHRARVLISSCGKNQYNRILNIIPEISTNDAHVYIEGDAQFERDYYLEYSNKFQEFSFISGTLLIKARDRWGNSIEIDITNES</sequence>
<proteinExistence type="predicted"/>
<reference evidence="1 2" key="1">
    <citation type="submission" date="2024-03" db="EMBL/GenBank/DDBJ databases">
        <title>Human intestinal bacterial collection.</title>
        <authorList>
            <person name="Pauvert C."/>
            <person name="Hitch T.C.A."/>
            <person name="Clavel T."/>
        </authorList>
    </citation>
    <scope>NUCLEOTIDE SEQUENCE [LARGE SCALE GENOMIC DNA]</scope>
    <source>
        <strain evidence="1 2">CLA-AA-H95</strain>
    </source>
</reference>
<dbReference type="RefSeq" id="WP_118749526.1">
    <property type="nucleotide sequence ID" value="NZ_JBBMEI010000056.1"/>
</dbReference>